<evidence type="ECO:0000256" key="1">
    <source>
        <dbReference type="ARBA" id="ARBA00008427"/>
    </source>
</evidence>
<dbReference type="GO" id="GO:0006412">
    <property type="term" value="P:translation"/>
    <property type="evidence" value="ECO:0007669"/>
    <property type="project" value="UniProtKB-UniRule"/>
</dbReference>
<dbReference type="Gene3D" id="2.30.30.70">
    <property type="entry name" value="Ribosomal protein L21"/>
    <property type="match status" value="1"/>
</dbReference>
<dbReference type="InterPro" id="IPR036948">
    <property type="entry name" value="Ribosomal_eL21_sf"/>
</dbReference>
<sequence length="96" mass="10656">MPSSNGPLHGTRGKLSNKPRERGTSPPQRAIQEYDEGQKVHLKIDPSVRKGRFHARFNGHTGEVVGKQGRAFKVQINDGGKDKILVVRPAHLRAQQ</sequence>
<dbReference type="InterPro" id="IPR022856">
    <property type="entry name" value="Ribosomal_eL21_arc"/>
</dbReference>
<dbReference type="Proteomes" id="UP000198531">
    <property type="component" value="Unassembled WGS sequence"/>
</dbReference>
<dbReference type="SUPFAM" id="SSF50104">
    <property type="entry name" value="Translation proteins SH3-like domain"/>
    <property type="match status" value="1"/>
</dbReference>
<evidence type="ECO:0000313" key="8">
    <source>
        <dbReference type="Proteomes" id="UP000198531"/>
    </source>
</evidence>
<organism evidence="7 8">
    <name type="scientific">Halogeometricum rufum</name>
    <dbReference type="NCBI Taxonomy" id="553469"/>
    <lineage>
        <taxon>Archaea</taxon>
        <taxon>Methanobacteriati</taxon>
        <taxon>Methanobacteriota</taxon>
        <taxon>Stenosarchaea group</taxon>
        <taxon>Halobacteria</taxon>
        <taxon>Halobacteriales</taxon>
        <taxon>Haloferacaceae</taxon>
        <taxon>Halogeometricum</taxon>
    </lineage>
</organism>
<dbReference type="GO" id="GO:1990904">
    <property type="term" value="C:ribonucleoprotein complex"/>
    <property type="evidence" value="ECO:0007669"/>
    <property type="project" value="UniProtKB-KW"/>
</dbReference>
<gene>
    <name evidence="5" type="primary">rpl21e</name>
    <name evidence="7" type="ORF">SAMN04487947_2200</name>
</gene>
<dbReference type="InterPro" id="IPR018259">
    <property type="entry name" value="Ribosomal_eL21_CS"/>
</dbReference>
<evidence type="ECO:0000256" key="4">
    <source>
        <dbReference type="ARBA" id="ARBA00035219"/>
    </source>
</evidence>
<name>A0A1I6HLT3_9EURY</name>
<accession>A0A1I6HLT3</accession>
<evidence type="ECO:0000256" key="6">
    <source>
        <dbReference type="SAM" id="MobiDB-lite"/>
    </source>
</evidence>
<dbReference type="PROSITE" id="PS01171">
    <property type="entry name" value="RIBOSOMAL_L21E"/>
    <property type="match status" value="1"/>
</dbReference>
<keyword evidence="2 5" id="KW-0689">Ribosomal protein</keyword>
<keyword evidence="8" id="KW-1185">Reference proteome</keyword>
<feature type="region of interest" description="Disordered" evidence="6">
    <location>
        <begin position="1"/>
        <end position="38"/>
    </location>
</feature>
<evidence type="ECO:0000256" key="3">
    <source>
        <dbReference type="ARBA" id="ARBA00023274"/>
    </source>
</evidence>
<dbReference type="STRING" id="553469.SAMN04487947_2200"/>
<evidence type="ECO:0000256" key="5">
    <source>
        <dbReference type="HAMAP-Rule" id="MF_00369"/>
    </source>
</evidence>
<dbReference type="GO" id="GO:0003735">
    <property type="term" value="F:structural constituent of ribosome"/>
    <property type="evidence" value="ECO:0007669"/>
    <property type="project" value="InterPro"/>
</dbReference>
<proteinExistence type="inferred from homology"/>
<dbReference type="AlphaFoldDB" id="A0A1I6HLT3"/>
<dbReference type="HAMAP" id="MF_00369">
    <property type="entry name" value="Ribosomal_eL21"/>
    <property type="match status" value="1"/>
</dbReference>
<dbReference type="InterPro" id="IPR008991">
    <property type="entry name" value="Translation_prot_SH3-like_sf"/>
</dbReference>
<dbReference type="InterPro" id="IPR001147">
    <property type="entry name" value="Ribosomal_eL21"/>
</dbReference>
<evidence type="ECO:0000313" key="7">
    <source>
        <dbReference type="EMBL" id="SFR55240.1"/>
    </source>
</evidence>
<reference evidence="8" key="1">
    <citation type="submission" date="2016-10" db="EMBL/GenBank/DDBJ databases">
        <authorList>
            <person name="Varghese N."/>
            <person name="Submissions S."/>
        </authorList>
    </citation>
    <scope>NUCLEOTIDE SEQUENCE [LARGE SCALE GENOMIC DNA]</scope>
    <source>
        <strain evidence="8">CGMCC 1.7736</strain>
    </source>
</reference>
<evidence type="ECO:0000256" key="2">
    <source>
        <dbReference type="ARBA" id="ARBA00022980"/>
    </source>
</evidence>
<dbReference type="RefSeq" id="WP_089807551.1">
    <property type="nucleotide sequence ID" value="NZ_FOYT01000002.1"/>
</dbReference>
<dbReference type="GO" id="GO:0005840">
    <property type="term" value="C:ribosome"/>
    <property type="evidence" value="ECO:0007669"/>
    <property type="project" value="UniProtKB-KW"/>
</dbReference>
<dbReference type="Pfam" id="PF01157">
    <property type="entry name" value="Ribosomal_L21e"/>
    <property type="match status" value="1"/>
</dbReference>
<dbReference type="NCBIfam" id="NF003303">
    <property type="entry name" value="PRK04306.1"/>
    <property type="match status" value="1"/>
</dbReference>
<protein>
    <recommendedName>
        <fullName evidence="4 5">Large ribosomal subunit protein eL21</fullName>
    </recommendedName>
</protein>
<keyword evidence="3 5" id="KW-0687">Ribonucleoprotein</keyword>
<dbReference type="EMBL" id="FOYT01000002">
    <property type="protein sequence ID" value="SFR55240.1"/>
    <property type="molecule type" value="Genomic_DNA"/>
</dbReference>
<comment type="similarity">
    <text evidence="1 5">Belongs to the eukaryotic ribosomal protein eL21 family.</text>
</comment>
<dbReference type="OrthoDB" id="6295at2157"/>